<dbReference type="Proteomes" id="UP000798808">
    <property type="component" value="Unassembled WGS sequence"/>
</dbReference>
<dbReference type="EMBL" id="SMLW01000578">
    <property type="protein sequence ID" value="MTI26374.1"/>
    <property type="molecule type" value="Genomic_DNA"/>
</dbReference>
<evidence type="ECO:0000313" key="2">
    <source>
        <dbReference type="Proteomes" id="UP000798808"/>
    </source>
</evidence>
<dbReference type="Pfam" id="PF04237">
    <property type="entry name" value="YjbR"/>
    <property type="match status" value="1"/>
</dbReference>
<dbReference type="GO" id="GO:0003677">
    <property type="term" value="F:DNA binding"/>
    <property type="evidence" value="ECO:0007669"/>
    <property type="project" value="UniProtKB-KW"/>
</dbReference>
<comment type="caution">
    <text evidence="1">The sequence shown here is derived from an EMBL/GenBank/DDBJ whole genome shotgun (WGS) entry which is preliminary data.</text>
</comment>
<name>A0ABW9RSU9_9BACT</name>
<protein>
    <submittedName>
        <fullName evidence="1">MmcQ/YjbR family DNA-binding protein</fullName>
    </submittedName>
</protein>
<dbReference type="InterPro" id="IPR038056">
    <property type="entry name" value="YjbR-like_sf"/>
</dbReference>
<evidence type="ECO:0000313" key="1">
    <source>
        <dbReference type="EMBL" id="MTI26374.1"/>
    </source>
</evidence>
<keyword evidence="1" id="KW-0238">DNA-binding</keyword>
<sequence>MVTTDIFREMALSFPGTEEAPHFDRAAFKVIKKRTFATLHEPSHTANIKLNEVDQSVFCEFDAKAVYPVPNKWGLQGWTTFELGKVPRELLLDALNTAYNDVVKKK</sequence>
<dbReference type="SUPFAM" id="SSF142906">
    <property type="entry name" value="YjbR-like"/>
    <property type="match status" value="1"/>
</dbReference>
<proteinExistence type="predicted"/>
<dbReference type="RefSeq" id="WP_155173386.1">
    <property type="nucleotide sequence ID" value="NZ_BAAAFL010000012.1"/>
</dbReference>
<reference evidence="1 2" key="1">
    <citation type="submission" date="2019-02" db="EMBL/GenBank/DDBJ databases">
        <authorList>
            <person name="Goldberg S.R."/>
            <person name="Haltli B.A."/>
            <person name="Correa H."/>
            <person name="Russell K.G."/>
        </authorList>
    </citation>
    <scope>NUCLEOTIDE SEQUENCE [LARGE SCALE GENOMIC DNA]</scope>
    <source>
        <strain evidence="1 2">JCM 16186</strain>
    </source>
</reference>
<dbReference type="Gene3D" id="3.90.1150.30">
    <property type="match status" value="1"/>
</dbReference>
<accession>A0ABW9RSU9</accession>
<organism evidence="1 2">
    <name type="scientific">Fulvivirga kasyanovii</name>
    <dbReference type="NCBI Taxonomy" id="396812"/>
    <lineage>
        <taxon>Bacteria</taxon>
        <taxon>Pseudomonadati</taxon>
        <taxon>Bacteroidota</taxon>
        <taxon>Cytophagia</taxon>
        <taxon>Cytophagales</taxon>
        <taxon>Fulvivirgaceae</taxon>
        <taxon>Fulvivirga</taxon>
    </lineage>
</organism>
<dbReference type="InterPro" id="IPR058532">
    <property type="entry name" value="YjbR/MT2646/Rv2570-like"/>
</dbReference>
<keyword evidence="2" id="KW-1185">Reference proteome</keyword>
<gene>
    <name evidence="1" type="ORF">E1163_15560</name>
</gene>